<dbReference type="Gene3D" id="2.180.10.10">
    <property type="entry name" value="RHS repeat-associated core"/>
    <property type="match status" value="2"/>
</dbReference>
<organism evidence="4 5">
    <name type="scientific">Parasphingorhabdus litoris</name>
    <dbReference type="NCBI Taxonomy" id="394733"/>
    <lineage>
        <taxon>Bacteria</taxon>
        <taxon>Pseudomonadati</taxon>
        <taxon>Pseudomonadota</taxon>
        <taxon>Alphaproteobacteria</taxon>
        <taxon>Sphingomonadales</taxon>
        <taxon>Sphingomonadaceae</taxon>
        <taxon>Parasphingorhabdus</taxon>
    </lineage>
</organism>
<dbReference type="PANTHER" id="PTHR32305:SF15">
    <property type="entry name" value="PROTEIN RHSA-RELATED"/>
    <property type="match status" value="1"/>
</dbReference>
<evidence type="ECO:0000313" key="4">
    <source>
        <dbReference type="EMBL" id="GAA0488151.1"/>
    </source>
</evidence>
<dbReference type="RefSeq" id="WP_229955897.1">
    <property type="nucleotide sequence ID" value="NZ_BAAAEM010000003.1"/>
</dbReference>
<gene>
    <name evidence="4" type="ORF">GCM10009096_33900</name>
</gene>
<dbReference type="Proteomes" id="UP001500713">
    <property type="component" value="Unassembled WGS sequence"/>
</dbReference>
<dbReference type="InterPro" id="IPR006530">
    <property type="entry name" value="YD"/>
</dbReference>
<feature type="domain" description="Teneurin-like YD-shell" evidence="3">
    <location>
        <begin position="444"/>
        <end position="720"/>
    </location>
</feature>
<dbReference type="Pfam" id="PF05593">
    <property type="entry name" value="RHS_repeat"/>
    <property type="match status" value="1"/>
</dbReference>
<dbReference type="PANTHER" id="PTHR32305">
    <property type="match status" value="1"/>
</dbReference>
<dbReference type="InterPro" id="IPR056823">
    <property type="entry name" value="TEN-like_YD-shell"/>
</dbReference>
<dbReference type="EMBL" id="BAAAEM010000003">
    <property type="protein sequence ID" value="GAA0488151.1"/>
    <property type="molecule type" value="Genomic_DNA"/>
</dbReference>
<evidence type="ECO:0000256" key="2">
    <source>
        <dbReference type="SAM" id="MobiDB-lite"/>
    </source>
</evidence>
<evidence type="ECO:0000259" key="3">
    <source>
        <dbReference type="Pfam" id="PF25023"/>
    </source>
</evidence>
<dbReference type="NCBIfam" id="TIGR01643">
    <property type="entry name" value="YD_repeat_2x"/>
    <property type="match status" value="1"/>
</dbReference>
<dbReference type="InterPro" id="IPR022385">
    <property type="entry name" value="Rhs_assc_core"/>
</dbReference>
<proteinExistence type="predicted"/>
<name>A0ABN1B119_9SPHN</name>
<evidence type="ECO:0000313" key="5">
    <source>
        <dbReference type="Proteomes" id="UP001500713"/>
    </source>
</evidence>
<dbReference type="Pfam" id="PF25023">
    <property type="entry name" value="TEN_YD-shell"/>
    <property type="match status" value="1"/>
</dbReference>
<comment type="caution">
    <text evidence="4">The sequence shown here is derived from an EMBL/GenBank/DDBJ whole genome shotgun (WGS) entry which is preliminary data.</text>
</comment>
<protein>
    <recommendedName>
        <fullName evidence="3">Teneurin-like YD-shell domain-containing protein</fullName>
    </recommendedName>
</protein>
<reference evidence="4 5" key="1">
    <citation type="journal article" date="2019" name="Int. J. Syst. Evol. Microbiol.">
        <title>The Global Catalogue of Microorganisms (GCM) 10K type strain sequencing project: providing services to taxonomists for standard genome sequencing and annotation.</title>
        <authorList>
            <consortium name="The Broad Institute Genomics Platform"/>
            <consortium name="The Broad Institute Genome Sequencing Center for Infectious Disease"/>
            <person name="Wu L."/>
            <person name="Ma J."/>
        </authorList>
    </citation>
    <scope>NUCLEOTIDE SEQUENCE [LARGE SCALE GENOMIC DNA]</scope>
    <source>
        <strain evidence="4 5">JCM 14162</strain>
    </source>
</reference>
<feature type="region of interest" description="Disordered" evidence="2">
    <location>
        <begin position="857"/>
        <end position="880"/>
    </location>
</feature>
<sequence>MDNSSNFSMRKDSNHSVALIAATKWVLPLCALVMSSLTGVFVPGAALAQATQPSAYSTATRYDAVGRVTGTIAPDPDGSGPRGYLAIRTTYDDRGLPITQESGELATWQSDSVAPDDWSGFTVVVTAHTAYDTMGRKTREWSVGSGSAAIQTMTQYSYDAVGRLECTAVRMKPSKFNNLPNGACTDSDTNASPPDRITKTIYDAADQVKQVRKAVGTPLEQAYATYDYTPNGQQKYVIDANGNKAEMIYDGHDRRARWSFPSKTKPTSYNDATVASALTSAGAVSATDYEAYTYDDNGNILTKRKRDGQVIGFTYDRLNRVSKKDIPGGTAQDVHYGYDLRGLQVYTRFGNASGNGIETVYDGFGRISETTNKMFAMPRSLSYEYDQNGNRTKITHPGSNGQANGAFFTYEYDKLDRLTAVREQGSTVLLTQSYDNRGHRAATARTNATTSYDYDLIGRLASLNTNVSGTAEDNLFSFAYSPASQMKSLGISNKLYEHTAHYNIDRQYTTNGLNQYTTTSTGASFTYDANGNLTGDGDTTYAYDVENRLITARGKKEANLIYDPMGRLFETNANSNLSQTTTQFLYDGDALVAEYDDAGNMLHRYVHGSGVDEPMVWYIGATVGAATRSHLHANWQGSITAVTDANGDTQWVNGYDPYGIPNWKNAGRFQYTGQIEIPELEMYHYKARIYSPTMGRFLQTDPIGYEDQVNLYAYVGNDPINGIDPTGMCETQTGSRICRNEGTTLVKSVTIPMRDENGNSNSSMAVQTTEDYVAESIDRTEESDFTREHGVTLSVDEKAQTYVVSLFQGAKKSLFGGGSLNIVPTNRKLLYSSHTHTGVGVQGEGSPFITIRNWTRGRSSVKTGPSSTGKNNDLTSAANWRRSNNPDARFGVYYQVVAPDGKLQWRYSGY</sequence>
<keyword evidence="1" id="KW-0677">Repeat</keyword>
<dbReference type="InterPro" id="IPR050708">
    <property type="entry name" value="T6SS_VgrG/RHS"/>
</dbReference>
<dbReference type="InterPro" id="IPR031325">
    <property type="entry name" value="RHS_repeat"/>
</dbReference>
<keyword evidence="5" id="KW-1185">Reference proteome</keyword>
<dbReference type="NCBIfam" id="TIGR03696">
    <property type="entry name" value="Rhs_assc_core"/>
    <property type="match status" value="1"/>
</dbReference>
<evidence type="ECO:0000256" key="1">
    <source>
        <dbReference type="ARBA" id="ARBA00022737"/>
    </source>
</evidence>
<accession>A0ABN1B119</accession>